<dbReference type="InterPro" id="IPR053134">
    <property type="entry name" value="RNA-dir_DNA_polymerase"/>
</dbReference>
<dbReference type="STRING" id="1108050.A0A0B7FCX0"/>
<dbReference type="InterPro" id="IPR000477">
    <property type="entry name" value="RT_dom"/>
</dbReference>
<dbReference type="Proteomes" id="UP000059188">
    <property type="component" value="Unassembled WGS sequence"/>
</dbReference>
<dbReference type="CDD" id="cd01647">
    <property type="entry name" value="RT_LTR"/>
    <property type="match status" value="1"/>
</dbReference>
<accession>A0A0B7FCX0</accession>
<dbReference type="InterPro" id="IPR043502">
    <property type="entry name" value="DNA/RNA_pol_sf"/>
</dbReference>
<reference evidence="2 3" key="1">
    <citation type="submission" date="2014-11" db="EMBL/GenBank/DDBJ databases">
        <authorList>
            <person name="Wibberg Daniel"/>
        </authorList>
    </citation>
    <scope>NUCLEOTIDE SEQUENCE [LARGE SCALE GENOMIC DNA]</scope>
    <source>
        <strain evidence="2">Rhizoctonia solani AG1-IB 7/3/14</strain>
    </source>
</reference>
<dbReference type="EMBL" id="LN679245">
    <property type="protein sequence ID" value="CEL54023.1"/>
    <property type="molecule type" value="Genomic_DNA"/>
</dbReference>
<dbReference type="PANTHER" id="PTHR24559">
    <property type="entry name" value="TRANSPOSON TY3-I GAG-POL POLYPROTEIN"/>
    <property type="match status" value="1"/>
</dbReference>
<dbReference type="Gene3D" id="3.30.70.270">
    <property type="match status" value="1"/>
</dbReference>
<evidence type="ECO:0000313" key="3">
    <source>
        <dbReference type="Proteomes" id="UP000059188"/>
    </source>
</evidence>
<proteinExistence type="predicted"/>
<feature type="domain" description="Reverse transcriptase" evidence="1">
    <location>
        <begin position="105"/>
        <end position="212"/>
    </location>
</feature>
<name>A0A0B7FCX0_THACB</name>
<dbReference type="Pfam" id="PF00078">
    <property type="entry name" value="RVT_1"/>
    <property type="match status" value="1"/>
</dbReference>
<dbReference type="Gene3D" id="3.10.10.10">
    <property type="entry name" value="HIV Type 1 Reverse Transcriptase, subunit A, domain 1"/>
    <property type="match status" value="1"/>
</dbReference>
<keyword evidence="3" id="KW-1185">Reference proteome</keyword>
<dbReference type="AlphaFoldDB" id="A0A0B7FCX0"/>
<protein>
    <recommendedName>
        <fullName evidence="1">Reverse transcriptase domain-containing protein</fullName>
    </recommendedName>
</protein>
<gene>
    <name evidence="2" type="ORF">RSOLAG1IB_11555</name>
</gene>
<dbReference type="SUPFAM" id="SSF56672">
    <property type="entry name" value="DNA/RNA polymerases"/>
    <property type="match status" value="1"/>
</dbReference>
<sequence>MCSLLGCDKITPPITSIPEEFKAFQKVFSDDFFTTLPAHCSYDCAIPLEDGKAVPHGQIYPMTPSETAALKKHIDSELAAGKICPSTSPAGAPVMFVKRADGRLCLVVDYCCLNAITIKDCYGLPRQDELIEKLCHAKIFTKLDLRNGYNNICIKEGNRWNTAFRTKYGPFEPTVMQFGPPNAPGVFKCFMNNIFHDLLDITVLVYLDNILIS</sequence>
<dbReference type="PANTHER" id="PTHR24559:SF440">
    <property type="entry name" value="RIBONUCLEASE H"/>
    <property type="match status" value="1"/>
</dbReference>
<evidence type="ECO:0000259" key="1">
    <source>
        <dbReference type="Pfam" id="PF00078"/>
    </source>
</evidence>
<dbReference type="InterPro" id="IPR043128">
    <property type="entry name" value="Rev_trsase/Diguanyl_cyclase"/>
</dbReference>
<evidence type="ECO:0000313" key="2">
    <source>
        <dbReference type="EMBL" id="CEL54023.1"/>
    </source>
</evidence>
<organism evidence="2 3">
    <name type="scientific">Thanatephorus cucumeris (strain AG1-IB / isolate 7/3/14)</name>
    <name type="common">Lettuce bottom rot fungus</name>
    <name type="synonym">Rhizoctonia solani</name>
    <dbReference type="NCBI Taxonomy" id="1108050"/>
    <lineage>
        <taxon>Eukaryota</taxon>
        <taxon>Fungi</taxon>
        <taxon>Dikarya</taxon>
        <taxon>Basidiomycota</taxon>
        <taxon>Agaricomycotina</taxon>
        <taxon>Agaricomycetes</taxon>
        <taxon>Cantharellales</taxon>
        <taxon>Ceratobasidiaceae</taxon>
        <taxon>Rhizoctonia</taxon>
        <taxon>Rhizoctonia solani AG-1</taxon>
    </lineage>
</organism>